<dbReference type="Gene3D" id="3.30.559.30">
    <property type="entry name" value="Nonribosomal peptide synthetase, condensation domain"/>
    <property type="match status" value="2"/>
</dbReference>
<dbReference type="Pfam" id="PF00550">
    <property type="entry name" value="PP-binding"/>
    <property type="match status" value="2"/>
</dbReference>
<dbReference type="Gene3D" id="2.30.38.10">
    <property type="entry name" value="Luciferase, Domain 3"/>
    <property type="match status" value="2"/>
</dbReference>
<dbReference type="InterPro" id="IPR045851">
    <property type="entry name" value="AMP-bd_C_sf"/>
</dbReference>
<dbReference type="SUPFAM" id="SSF52777">
    <property type="entry name" value="CoA-dependent acyltransferases"/>
    <property type="match status" value="4"/>
</dbReference>
<dbReference type="Gene3D" id="3.40.50.980">
    <property type="match status" value="4"/>
</dbReference>
<dbReference type="InterPro" id="IPR020806">
    <property type="entry name" value="PKS_PP-bd"/>
</dbReference>
<dbReference type="Proteomes" id="UP001596203">
    <property type="component" value="Unassembled WGS sequence"/>
</dbReference>
<dbReference type="InterPro" id="IPR010071">
    <property type="entry name" value="AA_adenyl_dom"/>
</dbReference>
<dbReference type="Pfam" id="PF13193">
    <property type="entry name" value="AMP-binding_C"/>
    <property type="match status" value="2"/>
</dbReference>
<evidence type="ECO:0000259" key="4">
    <source>
        <dbReference type="PROSITE" id="PS50075"/>
    </source>
</evidence>
<dbReference type="InterPro" id="IPR020845">
    <property type="entry name" value="AMP-binding_CS"/>
</dbReference>
<dbReference type="InterPro" id="IPR036736">
    <property type="entry name" value="ACP-like_sf"/>
</dbReference>
<dbReference type="Pfam" id="PF00501">
    <property type="entry name" value="AMP-binding"/>
    <property type="match status" value="2"/>
</dbReference>
<dbReference type="PROSITE" id="PS00455">
    <property type="entry name" value="AMP_BINDING"/>
    <property type="match status" value="2"/>
</dbReference>
<comment type="cofactor">
    <cofactor evidence="1">
        <name>pantetheine 4'-phosphate</name>
        <dbReference type="ChEBI" id="CHEBI:47942"/>
    </cofactor>
</comment>
<dbReference type="SMART" id="SM00823">
    <property type="entry name" value="PKS_PP"/>
    <property type="match status" value="2"/>
</dbReference>
<dbReference type="SUPFAM" id="SSF47336">
    <property type="entry name" value="ACP-like"/>
    <property type="match status" value="2"/>
</dbReference>
<dbReference type="InterPro" id="IPR025110">
    <property type="entry name" value="AMP-bd_C"/>
</dbReference>
<feature type="domain" description="Carrier" evidence="4">
    <location>
        <begin position="974"/>
        <end position="1049"/>
    </location>
</feature>
<keyword evidence="6" id="KW-1185">Reference proteome</keyword>
<dbReference type="InterPro" id="IPR023213">
    <property type="entry name" value="CAT-like_dom_sf"/>
</dbReference>
<dbReference type="Gene3D" id="1.10.1200.10">
    <property type="entry name" value="ACP-like"/>
    <property type="match status" value="2"/>
</dbReference>
<comment type="caution">
    <text evidence="5">The sequence shown here is derived from an EMBL/GenBank/DDBJ whole genome shotgun (WGS) entry which is preliminary data.</text>
</comment>
<evidence type="ECO:0000256" key="3">
    <source>
        <dbReference type="ARBA" id="ARBA00022553"/>
    </source>
</evidence>
<sequence>MTVVDRPPNQTPVEDIWPLSPLQEGLLFHTVYDEQTTTMYTAQFVTAVDGPLDPAVLRASWQAVLDRHASLRAGFRQLAGRQRPVQVIARRLDIPWHEADLGGLAEDAATAEAERLAVEATTQPFDVTAPPLLRVSLVRLAPEKHRMILTLHHILVDGWSLPILMRELWSAYDAGGSTAALPPVTSYREYLVWLAGQDRDASLRVWREALAGATEPTQIAPAADRADAPAALAGSVFAAVGGELGTALRDLAGRYSLTVNTVVQVAWAILVGSATGRRDVVFAAITAVRPTDLPGLETMLGLFLNTVPVRVRFDPAQRVADLLVQVQQEQAALLDHQYVGLADIQRVAGPGARFDTVVVFQNFPRDPRGRSGTGGLRFTALGGRQMAKYPLSLTVIPADGLDLRLNYRPDLFDRDDAQRIVDRLVRVLTRMVADPDARIGRMDLLAEAERSRVLHEWNDTARPVPLAPLGRLFEAQVDRTPDAVAVLGDGRSSTYAQLDGAANRLARELVSLGVGRGDLVGVLLERSVELATAWLGVTKAGAGFVPVDPAYPAARIGLVIGDADPAVVVCSPATAGLVPPDRLRLVVDEPTVAGRSARRLSAAESPVGPDDPAYVIYTSGSTGAPKGVLVTHRGLGNLAAAQIEQCEVGPRSRVLQLASPSFDAAVSEFCMALLSGACLVLVGPDRLPPLGSLGATAREFGVTHVTVPPSVLASVPDLPAEVATVVVAGEECPPALVARWSPGRRLVNAYGPTEVTVCATMSEPLPEDVDDGTVPIGGPIANTRVLLLDEFLRPVPPGVTGEVYVTGPGLARGYLHQPALTAERFVACPVGGPDGGGTDGGTGGRMYRTGDLARWTDRGRLLFAGRADEQVKVRGFRVEPREVEALLATHESVDRVAVVAREDRPGDIRLVGYVVPAAGAPVDTVALRGYVAARAPDFLVPAALVVLPSLPLTPNGKVDRAALPAPEFAGHGRGPESAAEELLCQMFAEVLGLARVGAQESFFDLGGDSLLAMRLIARIQATFQAEISVGDLFVDSTVAGVARLLDEAGGEPAVPLAPMSRPDRVPLSSAQERMWFLNRLDGVRSGVYNVSFALRISGDLHVAALEAALGDVADRHESLRTIFPEAGGVPYQRILAGASGRWPLLVVRTDEDRLAAELAGYADRGFDLCTELPWRVWLLELGPSDAVLLVVAHHIAVDGWSIEVLARDVSTAYAARLAGNAPQWEPLPVQYADYALWQRRVLGDLSDPDSVVSAQLGYWRRALAGVPEEVTLPTDRRRPDVSSFRGESVAFRLDARAHARLVELARREKVTMFMLAQAALGVLLCRMGAGTDIPIGTAVAGRGDAALDRLIGFFVNTLVLRTDLSGDPSFAELLARVRRADLAAYAHQGLPFERLVEDLNPARSLSRNPLFQVLLAVQAGTPARWDLPGLQVRPLRAGPLAARVDLAVDLVERRADDASPAGIDGTILYATDLFDAPTAAALAERFGRVLERVAADPGIHLSRIDVLGEPERSRVTVGWNDTARPIPPGTVLDLFAARAARSPDAVAVRCGAEVLTYGELEAQANRLARYLAAVGVDRENVVGLCLPRGVRLVVAIMAVWKAGAAYTYLDPDYPADRLSYLLADSGAVVLLAAARTLAGLSLGPARPVVLDEDSAAAIAAESADSPGTPVDPRQVAYVTYTSGSTGRPKGVAVAHGGLVNLAEAMRPLLGAAEGVVALQFASFSFDAAVFDIAVVLAAGGTLAIATDEERGDPDTLVEMIRSADVRVASVVPTLLGVLDPATVRGVTNWVVGAERLTAALASRWATPARLCNTYGPTEATVMTTAGVVEAGIRPDDAAPSIGRPIDNARVYVLDGHLQPVPVGVTGELYIAGPGLARGYVGRPGQTSGHFVACPFAGPGERMYRTGDLVRWAPDGQVLFVGRADAQVKIRGFRVEPGEIEAVLAAHPTVGQVAVLAREDRPGDRCLVAYVVPAAGSEVDPGTLRDFAADRLPDYMLPIVMVLEGLPVTTNGKLDRAALPGPSRPVDRGPRTDAERAVHRVWCDVLGQADIGVRDKFFDAGGNSMSLIPLRNELARLAGTEVPLALLFEHSTVEAMAALVDRYRLVPVDDEDSYEL</sequence>
<dbReference type="Pfam" id="PF00668">
    <property type="entry name" value="Condensation"/>
    <property type="match status" value="2"/>
</dbReference>
<evidence type="ECO:0000313" key="5">
    <source>
        <dbReference type="EMBL" id="MFC6021711.1"/>
    </source>
</evidence>
<dbReference type="PROSITE" id="PS50075">
    <property type="entry name" value="CARRIER"/>
    <property type="match status" value="2"/>
</dbReference>
<evidence type="ECO:0000256" key="1">
    <source>
        <dbReference type="ARBA" id="ARBA00001957"/>
    </source>
</evidence>
<keyword evidence="3" id="KW-0597">Phosphoprotein</keyword>
<name>A0ABW1KJ11_9ACTN</name>
<reference evidence="6" key="1">
    <citation type="journal article" date="2019" name="Int. J. Syst. Evol. Microbiol.">
        <title>The Global Catalogue of Microorganisms (GCM) 10K type strain sequencing project: providing services to taxonomists for standard genome sequencing and annotation.</title>
        <authorList>
            <consortium name="The Broad Institute Genomics Platform"/>
            <consortium name="The Broad Institute Genome Sequencing Center for Infectious Disease"/>
            <person name="Wu L."/>
            <person name="Ma J."/>
        </authorList>
    </citation>
    <scope>NUCLEOTIDE SEQUENCE [LARGE SCALE GENOMIC DNA]</scope>
    <source>
        <strain evidence="6">ZS-35-S2</strain>
    </source>
</reference>
<dbReference type="PANTHER" id="PTHR45527">
    <property type="entry name" value="NONRIBOSOMAL PEPTIDE SYNTHETASE"/>
    <property type="match status" value="1"/>
</dbReference>
<keyword evidence="2" id="KW-0596">Phosphopantetheine</keyword>
<dbReference type="CDD" id="cd19543">
    <property type="entry name" value="DCL_NRPS"/>
    <property type="match status" value="1"/>
</dbReference>
<organism evidence="5 6">
    <name type="scientific">Plantactinospora solaniradicis</name>
    <dbReference type="NCBI Taxonomy" id="1723736"/>
    <lineage>
        <taxon>Bacteria</taxon>
        <taxon>Bacillati</taxon>
        <taxon>Actinomycetota</taxon>
        <taxon>Actinomycetes</taxon>
        <taxon>Micromonosporales</taxon>
        <taxon>Micromonosporaceae</taxon>
        <taxon>Plantactinospora</taxon>
    </lineage>
</organism>
<evidence type="ECO:0000256" key="2">
    <source>
        <dbReference type="ARBA" id="ARBA00022450"/>
    </source>
</evidence>
<feature type="domain" description="Carrier" evidence="4">
    <location>
        <begin position="2028"/>
        <end position="2103"/>
    </location>
</feature>
<evidence type="ECO:0000313" key="6">
    <source>
        <dbReference type="Proteomes" id="UP001596203"/>
    </source>
</evidence>
<dbReference type="SUPFAM" id="SSF56801">
    <property type="entry name" value="Acetyl-CoA synthetase-like"/>
    <property type="match status" value="2"/>
</dbReference>
<dbReference type="InterPro" id="IPR000873">
    <property type="entry name" value="AMP-dep_synth/lig_dom"/>
</dbReference>
<proteinExistence type="predicted"/>
<protein>
    <submittedName>
        <fullName evidence="5">Amino acid adenylation domain-containing protein</fullName>
    </submittedName>
</protein>
<dbReference type="InterPro" id="IPR006162">
    <property type="entry name" value="Ppantetheine_attach_site"/>
</dbReference>
<dbReference type="NCBIfam" id="TIGR01733">
    <property type="entry name" value="AA-adenyl-dom"/>
    <property type="match status" value="2"/>
</dbReference>
<dbReference type="CDD" id="cd19540">
    <property type="entry name" value="LCL_NRPS-like"/>
    <property type="match status" value="1"/>
</dbReference>
<accession>A0ABW1KJ11</accession>
<dbReference type="Gene3D" id="3.30.300.30">
    <property type="match status" value="2"/>
</dbReference>
<gene>
    <name evidence="5" type="ORF">ACFP2T_36795</name>
</gene>
<dbReference type="EMBL" id="JBHSPR010000053">
    <property type="protein sequence ID" value="MFC6021711.1"/>
    <property type="molecule type" value="Genomic_DNA"/>
</dbReference>
<dbReference type="Gene3D" id="3.30.559.10">
    <property type="entry name" value="Chloramphenicol acetyltransferase-like domain"/>
    <property type="match status" value="2"/>
</dbReference>
<dbReference type="PROSITE" id="PS00012">
    <property type="entry name" value="PHOSPHOPANTETHEINE"/>
    <property type="match status" value="1"/>
</dbReference>
<dbReference type="CDD" id="cd05930">
    <property type="entry name" value="A_NRPS"/>
    <property type="match status" value="1"/>
</dbReference>
<dbReference type="InterPro" id="IPR001242">
    <property type="entry name" value="Condensation_dom"/>
</dbReference>
<dbReference type="PANTHER" id="PTHR45527:SF1">
    <property type="entry name" value="FATTY ACID SYNTHASE"/>
    <property type="match status" value="1"/>
</dbReference>
<dbReference type="RefSeq" id="WP_377430276.1">
    <property type="nucleotide sequence ID" value="NZ_JBHSPR010000053.1"/>
</dbReference>
<dbReference type="InterPro" id="IPR009081">
    <property type="entry name" value="PP-bd_ACP"/>
</dbReference>